<accession>A0A3R7HUU8</accession>
<evidence type="ECO:0000313" key="1">
    <source>
        <dbReference type="EMBL" id="RKD85213.1"/>
    </source>
</evidence>
<gene>
    <name evidence="1" type="ORF">ATJ93_4769</name>
</gene>
<protein>
    <submittedName>
        <fullName evidence="1">Uncharacterized protein</fullName>
    </submittedName>
</protein>
<dbReference type="RefSeq" id="WP_147376704.1">
    <property type="nucleotide sequence ID" value="NZ_RAPO01000013.1"/>
</dbReference>
<dbReference type="EMBL" id="RAPO01000013">
    <property type="protein sequence ID" value="RKD85213.1"/>
    <property type="molecule type" value="Genomic_DNA"/>
</dbReference>
<organism evidence="1 2">
    <name type="scientific">Halopiger aswanensis</name>
    <dbReference type="NCBI Taxonomy" id="148449"/>
    <lineage>
        <taxon>Archaea</taxon>
        <taxon>Methanobacteriati</taxon>
        <taxon>Methanobacteriota</taxon>
        <taxon>Stenosarchaea group</taxon>
        <taxon>Halobacteria</taxon>
        <taxon>Halobacteriales</taxon>
        <taxon>Natrialbaceae</taxon>
        <taxon>Halopiger</taxon>
    </lineage>
</organism>
<reference evidence="1 2" key="1">
    <citation type="submission" date="2018-09" db="EMBL/GenBank/DDBJ databases">
        <title>Genomic Encyclopedia of Archaeal and Bacterial Type Strains, Phase II (KMG-II): from individual species to whole genera.</title>
        <authorList>
            <person name="Goeker M."/>
        </authorList>
    </citation>
    <scope>NUCLEOTIDE SEQUENCE [LARGE SCALE GENOMIC DNA]</scope>
    <source>
        <strain evidence="1 2">DSM 13151</strain>
    </source>
</reference>
<evidence type="ECO:0000313" key="2">
    <source>
        <dbReference type="Proteomes" id="UP000283805"/>
    </source>
</evidence>
<proteinExistence type="predicted"/>
<keyword evidence="2" id="KW-1185">Reference proteome</keyword>
<comment type="caution">
    <text evidence="1">The sequence shown here is derived from an EMBL/GenBank/DDBJ whole genome shotgun (WGS) entry which is preliminary data.</text>
</comment>
<sequence length="478" mass="52728">MPTNNGMNHSRRSVLQAASAGSSLLIFSEFAKASPPDGKVRYSGLSYDTKTHIEQAESTGELEVFGEKIEGVLKVAGFELPFGKDTWNGIDLNNTKKLEPKGERGHLTSYEFVRDEERYLKDGLPLQVEFDTDYVNIVGTITRPSPEYSHLSFTLKSESENGSPEQVRGALPDNEIQIMSSIPEEGIPKSTSIIQTDDIKNINSGTSDITIQSSDDFDGEDIGIVDEESNYGSSVYDSEDDALPNCPEDTTVVNGYRYNIAYSTLSIGDYDPDQLPENNSRRVFLHGFFENMPTNLIDEDECSVAGDYNYPAPVGVNYSVRTSNTEEADIGDMYPKEENGDSGLNDWVEMGLNVVDELSDTWGSVATTSAKFVLDSGDTSDLETDEIEGHVSRELTWSFNLDNNNPGIENFPSDRSETSIVSFDVKHGAALSNGDTTDIDIESEYIFRYPSHDSFCPCEYTFINDSVSVSSTVELTVD</sequence>
<dbReference type="AlphaFoldDB" id="A0A3R7HUU8"/>
<dbReference type="Proteomes" id="UP000283805">
    <property type="component" value="Unassembled WGS sequence"/>
</dbReference>
<name>A0A3R7HUU8_9EURY</name>